<dbReference type="PANTHER" id="PTHR43384:SF6">
    <property type="entry name" value="SEPTUM SITE-DETERMINING PROTEIN MIND HOMOLOG, CHLOROPLASTIC"/>
    <property type="match status" value="1"/>
</dbReference>
<evidence type="ECO:0000256" key="1">
    <source>
        <dbReference type="ARBA" id="ARBA00022741"/>
    </source>
</evidence>
<reference evidence="3" key="2">
    <citation type="submission" date="2021-02" db="EMBL/GenBank/DDBJ databases">
        <title>Infant gut strain persistence is associated with maternal origin, phylogeny, and functional potential including surface adhesion and iron acquisition.</title>
        <authorList>
            <person name="Lou Y.C."/>
        </authorList>
    </citation>
    <scope>NUCLEOTIDE SEQUENCE</scope>
    <source>
        <strain evidence="3">L3_108_031G1_dasL3_108_031G1_concoct_20</strain>
    </source>
</reference>
<dbReference type="RefSeq" id="WP_105086663.1">
    <property type="nucleotide sequence ID" value="NZ_AP031417.1"/>
</dbReference>
<dbReference type="InterPro" id="IPR050625">
    <property type="entry name" value="ParA/MinD_ATPase"/>
</dbReference>
<dbReference type="GO" id="GO:0009898">
    <property type="term" value="C:cytoplasmic side of plasma membrane"/>
    <property type="evidence" value="ECO:0007669"/>
    <property type="project" value="TreeGrafter"/>
</dbReference>
<dbReference type="GO" id="GO:0016887">
    <property type="term" value="F:ATP hydrolysis activity"/>
    <property type="evidence" value="ECO:0007669"/>
    <property type="project" value="TreeGrafter"/>
</dbReference>
<accession>A0A6N3E4Q0</accession>
<dbReference type="Proteomes" id="UP000778864">
    <property type="component" value="Unassembled WGS sequence"/>
</dbReference>
<dbReference type="GO" id="GO:0005524">
    <property type="term" value="F:ATP binding"/>
    <property type="evidence" value="ECO:0007669"/>
    <property type="project" value="UniProtKB-KW"/>
</dbReference>
<keyword evidence="2" id="KW-0067">ATP-binding</keyword>
<evidence type="ECO:0000313" key="3">
    <source>
        <dbReference type="EMBL" id="MBS4892219.1"/>
    </source>
</evidence>
<dbReference type="EMBL" id="CACRUG010000011">
    <property type="protein sequence ID" value="VYU35125.1"/>
    <property type="molecule type" value="Genomic_DNA"/>
</dbReference>
<evidence type="ECO:0000313" key="4">
    <source>
        <dbReference type="EMBL" id="VYU35125.1"/>
    </source>
</evidence>
<sequence length="307" mass="34230">MGEIIGVVSGKGGVGKTTITACLGSALSNAGHHVLLCDGDFGLRDLDLVLGVANEIIYDALDASEDKDYMDDAIVSIAENLDFLPASQSARWEDIGRKKYKKLVRRLSETYDYILIDAPAGIGKGIESILELVNRCIVVTHPLWVSLRNGARMIQVCQEHNIRDYAIAFNAVPIDGENINLYDMLEVLRAEYVGAIIPYDEDILTYTQDGRLLEFVSSELKAMLAPLVDYVTTGECWEDYDVQKHFDAYVTKKKTSKEQDSTPSLATVGESIFEDSNNVHYINRGGWTTQRLLVQGKQSLWRRSKLK</sequence>
<proteinExistence type="predicted"/>
<dbReference type="InterPro" id="IPR027417">
    <property type="entry name" value="P-loop_NTPase"/>
</dbReference>
<protein>
    <submittedName>
        <fullName evidence="3">AAA family ATPase</fullName>
    </submittedName>
    <submittedName>
        <fullName evidence="4">Septum site-determining protein MinD</fullName>
    </submittedName>
</protein>
<dbReference type="InterPro" id="IPR033756">
    <property type="entry name" value="YlxH/NBP35"/>
</dbReference>
<dbReference type="EMBL" id="JAGZMU010000001">
    <property type="protein sequence ID" value="MBS4892219.1"/>
    <property type="molecule type" value="Genomic_DNA"/>
</dbReference>
<dbReference type="GO" id="GO:0051782">
    <property type="term" value="P:negative regulation of cell division"/>
    <property type="evidence" value="ECO:0007669"/>
    <property type="project" value="TreeGrafter"/>
</dbReference>
<dbReference type="Pfam" id="PF10609">
    <property type="entry name" value="ParA"/>
    <property type="match status" value="1"/>
</dbReference>
<dbReference type="AlphaFoldDB" id="A0A6N3E4Q0"/>
<dbReference type="SUPFAM" id="SSF52540">
    <property type="entry name" value="P-loop containing nucleoside triphosphate hydrolases"/>
    <property type="match status" value="1"/>
</dbReference>
<dbReference type="Gene3D" id="3.40.50.300">
    <property type="entry name" value="P-loop containing nucleotide triphosphate hydrolases"/>
    <property type="match status" value="1"/>
</dbReference>
<dbReference type="GO" id="GO:0005829">
    <property type="term" value="C:cytosol"/>
    <property type="evidence" value="ECO:0007669"/>
    <property type="project" value="TreeGrafter"/>
</dbReference>
<gene>
    <name evidence="4" type="primary">minD</name>
    <name evidence="3" type="ORF">KHZ90_00385</name>
    <name evidence="4" type="ORF">VPLFYP99_00699</name>
</gene>
<keyword evidence="1" id="KW-0547">Nucleotide-binding</keyword>
<reference evidence="4" key="1">
    <citation type="submission" date="2019-11" db="EMBL/GenBank/DDBJ databases">
        <authorList>
            <person name="Feng L."/>
        </authorList>
    </citation>
    <scope>NUCLEOTIDE SEQUENCE</scope>
    <source>
        <strain evidence="4">VparvulaLFYP99</strain>
    </source>
</reference>
<organism evidence="4">
    <name type="scientific">Veillonella parvula</name>
    <name type="common">Staphylococcus parvulus</name>
    <dbReference type="NCBI Taxonomy" id="29466"/>
    <lineage>
        <taxon>Bacteria</taxon>
        <taxon>Bacillati</taxon>
        <taxon>Bacillota</taxon>
        <taxon>Negativicutes</taxon>
        <taxon>Veillonellales</taxon>
        <taxon>Veillonellaceae</taxon>
        <taxon>Veillonella</taxon>
    </lineage>
</organism>
<name>A0A6N3E4Q0_VEIPA</name>
<dbReference type="PANTHER" id="PTHR43384">
    <property type="entry name" value="SEPTUM SITE-DETERMINING PROTEIN MIND HOMOLOG, CHLOROPLASTIC-RELATED"/>
    <property type="match status" value="1"/>
</dbReference>
<evidence type="ECO:0000256" key="2">
    <source>
        <dbReference type="ARBA" id="ARBA00022840"/>
    </source>
</evidence>